<reference evidence="1" key="2">
    <citation type="submission" date="2015-06" db="UniProtKB">
        <authorList>
            <consortium name="EnsemblPlants"/>
        </authorList>
    </citation>
    <scope>IDENTIFICATION</scope>
    <source>
        <strain evidence="1">DM1-3 516 R44</strain>
    </source>
</reference>
<protein>
    <submittedName>
        <fullName evidence="1">Uncharacterized protein</fullName>
    </submittedName>
</protein>
<organism evidence="1 2">
    <name type="scientific">Solanum tuberosum</name>
    <name type="common">Potato</name>
    <dbReference type="NCBI Taxonomy" id="4113"/>
    <lineage>
        <taxon>Eukaryota</taxon>
        <taxon>Viridiplantae</taxon>
        <taxon>Streptophyta</taxon>
        <taxon>Embryophyta</taxon>
        <taxon>Tracheophyta</taxon>
        <taxon>Spermatophyta</taxon>
        <taxon>Magnoliopsida</taxon>
        <taxon>eudicotyledons</taxon>
        <taxon>Gunneridae</taxon>
        <taxon>Pentapetalae</taxon>
        <taxon>asterids</taxon>
        <taxon>lamiids</taxon>
        <taxon>Solanales</taxon>
        <taxon>Solanaceae</taxon>
        <taxon>Solanoideae</taxon>
        <taxon>Solaneae</taxon>
        <taxon>Solanum</taxon>
    </lineage>
</organism>
<dbReference type="HOGENOM" id="CLU_2780767_0_0_1"/>
<keyword evidence="2" id="KW-1185">Reference proteome</keyword>
<dbReference type="EnsemblPlants" id="PGSC0003DMT400088582">
    <property type="protein sequence ID" value="PGSC0003DMT400088582"/>
    <property type="gene ID" value="PGSC0003DMG400038153"/>
</dbReference>
<dbReference type="InParanoid" id="M1DG98"/>
<evidence type="ECO:0000313" key="1">
    <source>
        <dbReference type="EnsemblPlants" id="PGSC0003DMT400088582"/>
    </source>
</evidence>
<proteinExistence type="predicted"/>
<evidence type="ECO:0000313" key="2">
    <source>
        <dbReference type="Proteomes" id="UP000011115"/>
    </source>
</evidence>
<dbReference type="Gramene" id="PGSC0003DMT400088582">
    <property type="protein sequence ID" value="PGSC0003DMT400088582"/>
    <property type="gene ID" value="PGSC0003DMG400038153"/>
</dbReference>
<name>M1DG98_SOLTU</name>
<reference evidence="2" key="1">
    <citation type="journal article" date="2011" name="Nature">
        <title>Genome sequence and analysis of the tuber crop potato.</title>
        <authorList>
            <consortium name="The Potato Genome Sequencing Consortium"/>
        </authorList>
    </citation>
    <scope>NUCLEOTIDE SEQUENCE [LARGE SCALE GENOMIC DNA]</scope>
    <source>
        <strain evidence="2">cv. DM1-3 516 R44</strain>
    </source>
</reference>
<accession>M1DG98</accession>
<dbReference type="Proteomes" id="UP000011115">
    <property type="component" value="Unassembled WGS sequence"/>
</dbReference>
<dbReference type="PaxDb" id="4113-PGSC0003DMT400088582"/>
<dbReference type="AlphaFoldDB" id="M1DG98"/>
<sequence>MLICINEDKKARQAHYRAKRSEKAEFASYEGKEQDKDIIELKRGEKLKIRKVDDSQDHSVTRRVVLQLA</sequence>